<keyword evidence="2" id="KW-1185">Reference proteome</keyword>
<dbReference type="EMBL" id="JAAAIM010000205">
    <property type="protein sequence ID" value="KAG0292261.1"/>
    <property type="molecule type" value="Genomic_DNA"/>
</dbReference>
<organism evidence="1 2">
    <name type="scientific">Linnemannia gamsii</name>
    <dbReference type="NCBI Taxonomy" id="64522"/>
    <lineage>
        <taxon>Eukaryota</taxon>
        <taxon>Fungi</taxon>
        <taxon>Fungi incertae sedis</taxon>
        <taxon>Mucoromycota</taxon>
        <taxon>Mortierellomycotina</taxon>
        <taxon>Mortierellomycetes</taxon>
        <taxon>Mortierellales</taxon>
        <taxon>Mortierellaceae</taxon>
        <taxon>Linnemannia</taxon>
    </lineage>
</organism>
<sequence length="118" mass="13566">MEKRGDIKAPKLTCQPSTLKWKLRNLDTSKPQESFELYVRNTYMGRTSFGSRKMRATVKSGDNKFSVNHGAPAKGQLLALTWRGKQYDFYAYSFSRFNMGEGNKLSTVEYEYWACLGV</sequence>
<proteinExistence type="predicted"/>
<evidence type="ECO:0000313" key="1">
    <source>
        <dbReference type="EMBL" id="KAG0292261.1"/>
    </source>
</evidence>
<accession>A0ABQ7K705</accession>
<dbReference type="Proteomes" id="UP001194696">
    <property type="component" value="Unassembled WGS sequence"/>
</dbReference>
<evidence type="ECO:0000313" key="2">
    <source>
        <dbReference type="Proteomes" id="UP001194696"/>
    </source>
</evidence>
<gene>
    <name evidence="1" type="ORF">BGZ96_004384</name>
</gene>
<protein>
    <submittedName>
        <fullName evidence="1">Uncharacterized protein</fullName>
    </submittedName>
</protein>
<name>A0ABQ7K705_9FUNG</name>
<reference evidence="1 2" key="1">
    <citation type="journal article" date="2020" name="Fungal Divers.">
        <title>Resolving the Mortierellaceae phylogeny through synthesis of multi-gene phylogenetics and phylogenomics.</title>
        <authorList>
            <person name="Vandepol N."/>
            <person name="Liber J."/>
            <person name="Desiro A."/>
            <person name="Na H."/>
            <person name="Kennedy M."/>
            <person name="Barry K."/>
            <person name="Grigoriev I.V."/>
            <person name="Miller A.N."/>
            <person name="O'Donnell K."/>
            <person name="Stajich J.E."/>
            <person name="Bonito G."/>
        </authorList>
    </citation>
    <scope>NUCLEOTIDE SEQUENCE [LARGE SCALE GENOMIC DNA]</scope>
    <source>
        <strain evidence="1 2">AD045</strain>
    </source>
</reference>
<comment type="caution">
    <text evidence="1">The sequence shown here is derived from an EMBL/GenBank/DDBJ whole genome shotgun (WGS) entry which is preliminary data.</text>
</comment>